<name>A0A370BEK0_9ACTN</name>
<accession>A0A370BEK0</accession>
<gene>
    <name evidence="2" type="ORF">DVH02_12150</name>
</gene>
<dbReference type="EMBL" id="QQNA01000083">
    <property type="protein sequence ID" value="RDG37865.1"/>
    <property type="molecule type" value="Genomic_DNA"/>
</dbReference>
<dbReference type="GO" id="GO:0016740">
    <property type="term" value="F:transferase activity"/>
    <property type="evidence" value="ECO:0007669"/>
    <property type="project" value="UniProtKB-KW"/>
</dbReference>
<sequence length="420" mass="45196">MASPTRAGTGRALRAPVSSVPVSALLTASRSPSPPVFTTEVCTDTARFAAIAPEWNALYRASRTATPFQSHAWLYSWWLSYGTGGRARARGRGRARGLTHGRLRVVLVRRRGELVAAAALMRSHRPVPVLVPLGGTISDFSDVLLDESRTGEEVAACADALTDALAELARTAVIDLREVRPGAAAEQVHARWKGPQRRLADSICLELPAVPMDGLLARLPASRAQRFRAKLRKLDALGVEERAVPADEVPAAVCRMLELHRRQWEGRGVTPEHLSARFAEHLTRSARSMVASGDARLTEFRLAGAVVAADLTLMSGGLAGGYLYGADPALRARKVDVATMLLRGGAGESGGSGRATLSMLRGNEPYKHHWRPETVRNQRLLLAGPALAPSLWLLLARAAGRERAAALVKRLRGTEGGDKR</sequence>
<dbReference type="SUPFAM" id="SSF55729">
    <property type="entry name" value="Acyl-CoA N-acyltransferases (Nat)"/>
    <property type="match status" value="1"/>
</dbReference>
<dbReference type="Proteomes" id="UP000253741">
    <property type="component" value="Unassembled WGS sequence"/>
</dbReference>
<dbReference type="InterPro" id="IPR016181">
    <property type="entry name" value="Acyl_CoA_acyltransferase"/>
</dbReference>
<dbReference type="InterPro" id="IPR038740">
    <property type="entry name" value="BioF2-like_GNAT_dom"/>
</dbReference>
<reference evidence="2 3" key="1">
    <citation type="submission" date="2018-07" db="EMBL/GenBank/DDBJ databases">
        <title>Streptomyces species from bats.</title>
        <authorList>
            <person name="Dunlap C."/>
        </authorList>
    </citation>
    <scope>NUCLEOTIDE SEQUENCE [LARGE SCALE GENOMIC DNA]</scope>
    <source>
        <strain evidence="2 3">AC230</strain>
    </source>
</reference>
<dbReference type="OrthoDB" id="3452668at2"/>
<evidence type="ECO:0000313" key="2">
    <source>
        <dbReference type="EMBL" id="RDG37865.1"/>
    </source>
</evidence>
<organism evidence="2 3">
    <name type="scientific">Streptomyces corynorhini</name>
    <dbReference type="NCBI Taxonomy" id="2282652"/>
    <lineage>
        <taxon>Bacteria</taxon>
        <taxon>Bacillati</taxon>
        <taxon>Actinomycetota</taxon>
        <taxon>Actinomycetes</taxon>
        <taxon>Kitasatosporales</taxon>
        <taxon>Streptomycetaceae</taxon>
        <taxon>Streptomyces</taxon>
    </lineage>
</organism>
<keyword evidence="2" id="KW-0808">Transferase</keyword>
<proteinExistence type="predicted"/>
<evidence type="ECO:0000259" key="1">
    <source>
        <dbReference type="Pfam" id="PF13480"/>
    </source>
</evidence>
<dbReference type="Pfam" id="PF13480">
    <property type="entry name" value="Acetyltransf_6"/>
    <property type="match status" value="1"/>
</dbReference>
<evidence type="ECO:0000313" key="3">
    <source>
        <dbReference type="Proteomes" id="UP000253741"/>
    </source>
</evidence>
<comment type="caution">
    <text evidence="2">The sequence shown here is derived from an EMBL/GenBank/DDBJ whole genome shotgun (WGS) entry which is preliminary data.</text>
</comment>
<dbReference type="RefSeq" id="WP_114623799.1">
    <property type="nucleotide sequence ID" value="NZ_QQNA01000083.1"/>
</dbReference>
<keyword evidence="3" id="KW-1185">Reference proteome</keyword>
<dbReference type="AlphaFoldDB" id="A0A370BEK0"/>
<protein>
    <submittedName>
        <fullName evidence="2">GNAT family N-acetyltransferase</fullName>
    </submittedName>
</protein>
<feature type="domain" description="BioF2-like acetyltransferase" evidence="1">
    <location>
        <begin position="222"/>
        <end position="368"/>
    </location>
</feature>